<evidence type="ECO:0000256" key="2">
    <source>
        <dbReference type="ARBA" id="ARBA00009575"/>
    </source>
</evidence>
<evidence type="ECO:0000256" key="5">
    <source>
        <dbReference type="ARBA" id="ARBA00022792"/>
    </source>
</evidence>
<dbReference type="InterPro" id="IPR022533">
    <property type="entry name" value="Cox20"/>
</dbReference>
<evidence type="ECO:0000256" key="9">
    <source>
        <dbReference type="SAM" id="MobiDB-lite"/>
    </source>
</evidence>
<evidence type="ECO:0000256" key="4">
    <source>
        <dbReference type="ARBA" id="ARBA00022692"/>
    </source>
</evidence>
<protein>
    <recommendedName>
        <fullName evidence="3">Cytochrome c oxidase assembly protein COX20, mitochondrial</fullName>
    </recommendedName>
</protein>
<gene>
    <name evidence="11" type="ORF">ALC53_11820</name>
</gene>
<dbReference type="AlphaFoldDB" id="A0A195B0T0"/>
<dbReference type="PRINTS" id="PR02049">
    <property type="entry name" value="PROTEINF36A"/>
</dbReference>
<keyword evidence="5" id="KW-0999">Mitochondrion inner membrane</keyword>
<dbReference type="PANTHER" id="PTHR31586:SF1">
    <property type="entry name" value="CYTOCHROME C OXIDASE ASSEMBLY PROTEIN COX20, MITOCHONDRIAL"/>
    <property type="match status" value="1"/>
</dbReference>
<feature type="transmembrane region" description="Helical" evidence="10">
    <location>
        <begin position="237"/>
        <end position="256"/>
    </location>
</feature>
<evidence type="ECO:0000256" key="8">
    <source>
        <dbReference type="ARBA" id="ARBA00023136"/>
    </source>
</evidence>
<evidence type="ECO:0000313" key="12">
    <source>
        <dbReference type="Proteomes" id="UP000078540"/>
    </source>
</evidence>
<organism evidence="11 12">
    <name type="scientific">Atta colombica</name>
    <dbReference type="NCBI Taxonomy" id="520822"/>
    <lineage>
        <taxon>Eukaryota</taxon>
        <taxon>Metazoa</taxon>
        <taxon>Ecdysozoa</taxon>
        <taxon>Arthropoda</taxon>
        <taxon>Hexapoda</taxon>
        <taxon>Insecta</taxon>
        <taxon>Pterygota</taxon>
        <taxon>Neoptera</taxon>
        <taxon>Endopterygota</taxon>
        <taxon>Hymenoptera</taxon>
        <taxon>Apocrita</taxon>
        <taxon>Aculeata</taxon>
        <taxon>Formicoidea</taxon>
        <taxon>Formicidae</taxon>
        <taxon>Myrmicinae</taxon>
        <taxon>Atta</taxon>
    </lineage>
</organism>
<evidence type="ECO:0000256" key="7">
    <source>
        <dbReference type="ARBA" id="ARBA00023128"/>
    </source>
</evidence>
<reference evidence="11 12" key="1">
    <citation type="submission" date="2015-09" db="EMBL/GenBank/DDBJ databases">
        <title>Atta colombica WGS genome.</title>
        <authorList>
            <person name="Nygaard S."/>
            <person name="Hu H."/>
            <person name="Boomsma J."/>
            <person name="Zhang G."/>
        </authorList>
    </citation>
    <scope>NUCLEOTIDE SEQUENCE [LARGE SCALE GENOMIC DNA]</scope>
    <source>
        <strain evidence="11">Treedump-2</strain>
        <tissue evidence="11">Whole body</tissue>
    </source>
</reference>
<feature type="transmembrane region" description="Helical" evidence="10">
    <location>
        <begin position="214"/>
        <end position="231"/>
    </location>
</feature>
<comment type="similarity">
    <text evidence="2">Belongs to the COX20 family.</text>
</comment>
<dbReference type="STRING" id="520822.A0A195B0T0"/>
<evidence type="ECO:0000256" key="1">
    <source>
        <dbReference type="ARBA" id="ARBA00004273"/>
    </source>
</evidence>
<dbReference type="GO" id="GO:0005743">
    <property type="term" value="C:mitochondrial inner membrane"/>
    <property type="evidence" value="ECO:0007669"/>
    <property type="project" value="UniProtKB-SubCell"/>
</dbReference>
<evidence type="ECO:0000256" key="10">
    <source>
        <dbReference type="SAM" id="Phobius"/>
    </source>
</evidence>
<dbReference type="PANTHER" id="PTHR31586">
    <property type="entry name" value="CYTOCHROME C OXIDASE PROTEIN 20"/>
    <property type="match status" value="1"/>
</dbReference>
<comment type="subcellular location">
    <subcellularLocation>
        <location evidence="1">Mitochondrion inner membrane</location>
    </subcellularLocation>
</comment>
<dbReference type="Proteomes" id="UP000078540">
    <property type="component" value="Unassembled WGS sequence"/>
</dbReference>
<name>A0A195B0T0_9HYME</name>
<keyword evidence="8 10" id="KW-0472">Membrane</keyword>
<dbReference type="Pfam" id="PF12597">
    <property type="entry name" value="Cox20"/>
    <property type="match status" value="1"/>
</dbReference>
<accession>A0A195B0T0</accession>
<proteinExistence type="inferred from homology"/>
<evidence type="ECO:0000256" key="3">
    <source>
        <dbReference type="ARBA" id="ARBA00017689"/>
    </source>
</evidence>
<sequence length="289" mass="32248">MRGKCSCSSLSEEARKGWYRILFVIRHIVRMAYDGEETSDSAPTSPSVVVVVVTPAFLALPSSCLLPRDFGLVVLGTRRKANTGIDPAICAGVATPTCSRRRSQGLILRMRPRPNFYPRSRTKCVHSTGLRAELSRAERAEPHHLSLGFDSTEHASCDVTRRPAPRTSSPRPISVRPEEREDAIVQNLDEENESKAVMLFGRDIRKIPCFKQSMLSGIYSGLAAGLGTFMFTSRAKLSTNVALGSYMGVTVVYWCYCRYNYTMEKYEIRNLQNIIQQKSINAEKNKGSV</sequence>
<feature type="region of interest" description="Disordered" evidence="9">
    <location>
        <begin position="158"/>
        <end position="177"/>
    </location>
</feature>
<keyword evidence="4 10" id="KW-0812">Transmembrane</keyword>
<keyword evidence="12" id="KW-1185">Reference proteome</keyword>
<dbReference type="GO" id="GO:0033617">
    <property type="term" value="P:mitochondrial respiratory chain complex IV assembly"/>
    <property type="evidence" value="ECO:0007669"/>
    <property type="project" value="InterPro"/>
</dbReference>
<evidence type="ECO:0000256" key="6">
    <source>
        <dbReference type="ARBA" id="ARBA00022989"/>
    </source>
</evidence>
<dbReference type="EMBL" id="KQ976692">
    <property type="protein sequence ID" value="KYM77809.1"/>
    <property type="molecule type" value="Genomic_DNA"/>
</dbReference>
<keyword evidence="6 10" id="KW-1133">Transmembrane helix</keyword>
<evidence type="ECO:0000313" key="11">
    <source>
        <dbReference type="EMBL" id="KYM77809.1"/>
    </source>
</evidence>
<keyword evidence="7" id="KW-0496">Mitochondrion</keyword>